<dbReference type="Proteomes" id="UP000628840">
    <property type="component" value="Unassembled WGS sequence"/>
</dbReference>
<gene>
    <name evidence="2" type="ORF">GCM10009037_17000</name>
</gene>
<evidence type="ECO:0000313" key="2">
    <source>
        <dbReference type="EMBL" id="GGL33974.1"/>
    </source>
</evidence>
<keyword evidence="3" id="KW-1185">Reference proteome</keyword>
<name>A0A830F2E5_9EURY</name>
<accession>A0A830F2E5</accession>
<proteinExistence type="predicted"/>
<sequence>MSFREFARDVAARYRHHHHATGPLEDAAKTTWLIVVAAAGGWWLGVQGATLTLVVTIAAVFGVAPVVILLVVLAVGVRTGWW</sequence>
<organism evidence="2 3">
    <name type="scientific">Halarchaeum grantii</name>
    <dbReference type="NCBI Taxonomy" id="1193105"/>
    <lineage>
        <taxon>Archaea</taxon>
        <taxon>Methanobacteriati</taxon>
        <taxon>Methanobacteriota</taxon>
        <taxon>Stenosarchaea group</taxon>
        <taxon>Halobacteria</taxon>
        <taxon>Halobacteriales</taxon>
        <taxon>Halobacteriaceae</taxon>
    </lineage>
</organism>
<feature type="transmembrane region" description="Helical" evidence="1">
    <location>
        <begin position="27"/>
        <end position="45"/>
    </location>
</feature>
<reference evidence="2 3" key="1">
    <citation type="journal article" date="2019" name="Int. J. Syst. Evol. Microbiol.">
        <title>The Global Catalogue of Microorganisms (GCM) 10K type strain sequencing project: providing services to taxonomists for standard genome sequencing and annotation.</title>
        <authorList>
            <consortium name="The Broad Institute Genomics Platform"/>
            <consortium name="The Broad Institute Genome Sequencing Center for Infectious Disease"/>
            <person name="Wu L."/>
            <person name="Ma J."/>
        </authorList>
    </citation>
    <scope>NUCLEOTIDE SEQUENCE [LARGE SCALE GENOMIC DNA]</scope>
    <source>
        <strain evidence="2 3">JCM 19585</strain>
    </source>
</reference>
<dbReference type="RefSeq" id="WP_188882658.1">
    <property type="nucleotide sequence ID" value="NZ_BMPF01000002.1"/>
</dbReference>
<evidence type="ECO:0000313" key="3">
    <source>
        <dbReference type="Proteomes" id="UP000628840"/>
    </source>
</evidence>
<keyword evidence="1" id="KW-1133">Transmembrane helix</keyword>
<dbReference type="EMBL" id="BMPF01000002">
    <property type="protein sequence ID" value="GGL33974.1"/>
    <property type="molecule type" value="Genomic_DNA"/>
</dbReference>
<keyword evidence="1" id="KW-0812">Transmembrane</keyword>
<comment type="caution">
    <text evidence="2">The sequence shown here is derived from an EMBL/GenBank/DDBJ whole genome shotgun (WGS) entry which is preliminary data.</text>
</comment>
<dbReference type="AlphaFoldDB" id="A0A830F2E5"/>
<keyword evidence="1" id="KW-0472">Membrane</keyword>
<evidence type="ECO:0000256" key="1">
    <source>
        <dbReference type="SAM" id="Phobius"/>
    </source>
</evidence>
<protein>
    <submittedName>
        <fullName evidence="2">Uncharacterized protein</fullName>
    </submittedName>
</protein>
<feature type="transmembrane region" description="Helical" evidence="1">
    <location>
        <begin position="51"/>
        <end position="77"/>
    </location>
</feature>